<dbReference type="Gene3D" id="1.25.40.10">
    <property type="entry name" value="Tetratricopeptide repeat domain"/>
    <property type="match status" value="1"/>
</dbReference>
<organism evidence="3 4">
    <name type="scientific">Aquibacillus salsiterrae</name>
    <dbReference type="NCBI Taxonomy" id="2950439"/>
    <lineage>
        <taxon>Bacteria</taxon>
        <taxon>Bacillati</taxon>
        <taxon>Bacillota</taxon>
        <taxon>Bacilli</taxon>
        <taxon>Bacillales</taxon>
        <taxon>Bacillaceae</taxon>
        <taxon>Aquibacillus</taxon>
    </lineage>
</organism>
<dbReference type="SMART" id="SM00028">
    <property type="entry name" value="TPR"/>
    <property type="match status" value="4"/>
</dbReference>
<dbReference type="SUPFAM" id="SSF48452">
    <property type="entry name" value="TPR-like"/>
    <property type="match status" value="1"/>
</dbReference>
<dbReference type="InterPro" id="IPR010982">
    <property type="entry name" value="Lambda_DNA-bd_dom_sf"/>
</dbReference>
<reference evidence="3" key="1">
    <citation type="submission" date="2022-06" db="EMBL/GenBank/DDBJ databases">
        <title>Aquibacillus sp. a new bacterium isolated from soil saline samples.</title>
        <authorList>
            <person name="Galisteo C."/>
            <person name="De La Haba R."/>
            <person name="Sanchez-Porro C."/>
            <person name="Ventosa A."/>
        </authorList>
    </citation>
    <scope>NUCLEOTIDE SEQUENCE</scope>
    <source>
        <strain evidence="3">3ASR75-54</strain>
    </source>
</reference>
<protein>
    <submittedName>
        <fullName evidence="3">Helix-turn-helix transcriptional regulator</fullName>
    </submittedName>
</protein>
<name>A0A9X3WE46_9BACI</name>
<dbReference type="PROSITE" id="PS50005">
    <property type="entry name" value="TPR"/>
    <property type="match status" value="1"/>
</dbReference>
<dbReference type="RefSeq" id="WP_272446111.1">
    <property type="nucleotide sequence ID" value="NZ_JAMQKC010000006.1"/>
</dbReference>
<dbReference type="GO" id="GO:0003677">
    <property type="term" value="F:DNA binding"/>
    <property type="evidence" value="ECO:0007669"/>
    <property type="project" value="InterPro"/>
</dbReference>
<dbReference type="Proteomes" id="UP001145069">
    <property type="component" value="Unassembled WGS sequence"/>
</dbReference>
<accession>A0A9X3WE46</accession>
<dbReference type="InterPro" id="IPR019734">
    <property type="entry name" value="TPR_rpt"/>
</dbReference>
<dbReference type="EMBL" id="JAMQKC010000006">
    <property type="protein sequence ID" value="MDC3417048.1"/>
    <property type="molecule type" value="Genomic_DNA"/>
</dbReference>
<evidence type="ECO:0000313" key="3">
    <source>
        <dbReference type="EMBL" id="MDC3417048.1"/>
    </source>
</evidence>
<dbReference type="Pfam" id="PF01381">
    <property type="entry name" value="HTH_3"/>
    <property type="match status" value="1"/>
</dbReference>
<gene>
    <name evidence="3" type="ORF">NC799_08940</name>
</gene>
<evidence type="ECO:0000259" key="2">
    <source>
        <dbReference type="PROSITE" id="PS50943"/>
    </source>
</evidence>
<proteinExistence type="predicted"/>
<comment type="caution">
    <text evidence="3">The sequence shown here is derived from an EMBL/GenBank/DDBJ whole genome shotgun (WGS) entry which is preliminary data.</text>
</comment>
<dbReference type="AlphaFoldDB" id="A0A9X3WE46"/>
<feature type="domain" description="HTH cro/C1-type" evidence="2">
    <location>
        <begin position="8"/>
        <end position="65"/>
    </location>
</feature>
<evidence type="ECO:0000256" key="1">
    <source>
        <dbReference type="PROSITE-ProRule" id="PRU00339"/>
    </source>
</evidence>
<keyword evidence="1" id="KW-0802">TPR repeat</keyword>
<dbReference type="SUPFAM" id="SSF47413">
    <property type="entry name" value="lambda repressor-like DNA-binding domains"/>
    <property type="match status" value="1"/>
</dbReference>
<dbReference type="SMART" id="SM00530">
    <property type="entry name" value="HTH_XRE"/>
    <property type="match status" value="1"/>
</dbReference>
<dbReference type="Gene3D" id="1.10.260.40">
    <property type="entry name" value="lambda repressor-like DNA-binding domains"/>
    <property type="match status" value="1"/>
</dbReference>
<dbReference type="InterPro" id="IPR011990">
    <property type="entry name" value="TPR-like_helical_dom_sf"/>
</dbReference>
<sequence>MVNISDDIRYYRKKANLTLEALAKGIISVPQLSRIENGQVIPKEDILRLLFEKLGIYITSDHNEVIHHLCQKWFKSILEGERELSSKLFNKINDFNIQGLDIEKLLDIHKLHFYILIDESLLAKQQYDYLLKISDLFNSTENYYLYKFCGNFQFYKGAFEKAFDNYKKAESFIDKSDLLFHDQEKSDLFYLISLTARKLQKIYQIIEYSKKALFYYQDSYNLKRCAECHVLMGLGFRRIEEYDVALIHYQKALSIAETLDDKSIISLSKQNIGHLFSVKEDSNLAIEYFLDSYLLKKEMREDTSVAIVSLVEEYYRLKLNSKALKWLEIGLGDVDNKPSLCFLKLKVFEHLIKGYNSTFENLILLEVIPFLESRGLKFETAYFYKILGDYYIHNRKYKKASIHFQLSNENYSKIIKH</sequence>
<keyword evidence="4" id="KW-1185">Reference proteome</keyword>
<evidence type="ECO:0000313" key="4">
    <source>
        <dbReference type="Proteomes" id="UP001145069"/>
    </source>
</evidence>
<dbReference type="InterPro" id="IPR001387">
    <property type="entry name" value="Cro/C1-type_HTH"/>
</dbReference>
<dbReference type="PROSITE" id="PS50943">
    <property type="entry name" value="HTH_CROC1"/>
    <property type="match status" value="1"/>
</dbReference>
<dbReference type="CDD" id="cd00093">
    <property type="entry name" value="HTH_XRE"/>
    <property type="match status" value="1"/>
</dbReference>
<feature type="repeat" description="TPR" evidence="1">
    <location>
        <begin position="226"/>
        <end position="259"/>
    </location>
</feature>